<accession>A0ABY4HM02</accession>
<gene>
    <name evidence="6" type="ORF">LXD69_17935</name>
</gene>
<dbReference type="Pfam" id="PF13905">
    <property type="entry name" value="Thioredoxin_8"/>
    <property type="match status" value="1"/>
</dbReference>
<evidence type="ECO:0000313" key="7">
    <source>
        <dbReference type="Proteomes" id="UP000830454"/>
    </source>
</evidence>
<dbReference type="PROSITE" id="PS51352">
    <property type="entry name" value="THIOREDOXIN_2"/>
    <property type="match status" value="1"/>
</dbReference>
<protein>
    <submittedName>
        <fullName evidence="6">TlpA family protein disulfide reductase</fullName>
    </submittedName>
</protein>
<organism evidence="6 7">
    <name type="scientific">Flavobacterium sediminilitoris</name>
    <dbReference type="NCBI Taxonomy" id="2024526"/>
    <lineage>
        <taxon>Bacteria</taxon>
        <taxon>Pseudomonadati</taxon>
        <taxon>Bacteroidota</taxon>
        <taxon>Flavobacteriia</taxon>
        <taxon>Flavobacteriales</taxon>
        <taxon>Flavobacteriaceae</taxon>
        <taxon>Flavobacterium</taxon>
    </lineage>
</organism>
<feature type="domain" description="Thioredoxin" evidence="5">
    <location>
        <begin position="321"/>
        <end position="471"/>
    </location>
</feature>
<evidence type="ECO:0000256" key="3">
    <source>
        <dbReference type="ARBA" id="ARBA00023157"/>
    </source>
</evidence>
<evidence type="ECO:0000313" key="6">
    <source>
        <dbReference type="EMBL" id="UOX33900.1"/>
    </source>
</evidence>
<reference evidence="6" key="2">
    <citation type="submission" date="2022-04" db="EMBL/GenBank/DDBJ databases">
        <title>Complete Genome Sequence of Flavobacterium sediminilitoris YSM-43, Isolated from a Tidal Sediment.</title>
        <authorList>
            <person name="Lee P.A."/>
        </authorList>
    </citation>
    <scope>NUCLEOTIDE SEQUENCE</scope>
    <source>
        <strain evidence="6">YSM-43</strain>
    </source>
</reference>
<dbReference type="EMBL" id="CP090145">
    <property type="protein sequence ID" value="UOX33900.1"/>
    <property type="molecule type" value="Genomic_DNA"/>
</dbReference>
<dbReference type="PANTHER" id="PTHR42852:SF6">
    <property type="entry name" value="THIOL:DISULFIDE INTERCHANGE PROTEIN DSBE"/>
    <property type="match status" value="1"/>
</dbReference>
<reference evidence="6" key="1">
    <citation type="submission" date="2021-12" db="EMBL/GenBank/DDBJ databases">
        <authorList>
            <person name="Cha I.-T."/>
            <person name="Lee K.-E."/>
            <person name="Park S.-J."/>
        </authorList>
    </citation>
    <scope>NUCLEOTIDE SEQUENCE</scope>
    <source>
        <strain evidence="6">YSM-43</strain>
    </source>
</reference>
<dbReference type="Proteomes" id="UP000830454">
    <property type="component" value="Chromosome"/>
</dbReference>
<evidence type="ECO:0000256" key="2">
    <source>
        <dbReference type="ARBA" id="ARBA00022748"/>
    </source>
</evidence>
<dbReference type="InterPro" id="IPR012336">
    <property type="entry name" value="Thioredoxin-like_fold"/>
</dbReference>
<dbReference type="RefSeq" id="WP_246916468.1">
    <property type="nucleotide sequence ID" value="NZ_CP090145.1"/>
</dbReference>
<keyword evidence="3" id="KW-1015">Disulfide bond</keyword>
<keyword evidence="4" id="KW-0676">Redox-active center</keyword>
<sequence length="471" mass="55332">MRFLLFLIILFHFSCSQEKKKNIAKKTEEQNKITVIFKGRTYEKDSIKDSSGSVSYSLAKMFYRENNDFVDYELNVENVNKPDTIVITTKNKIYLQHPFHLNFSATYILKPGDTVVFNYPNDTPYITYLNKNADSLGTNEYVRRNLEYPLVESGLSFFEKNKRKRNKQEEEKAQQDYKERNAIILSHFNSLKEKQAIEDEIYQINTFNQFENIEKHDSIFNATINLGIEKYSNCLLYSFYNKFPVVKIKTGNGVFVDSRINFDNVLKINSIKSKNKDFLLYTFLEEIINNFSKPDAEKYFQLFSENVTDKKLIEIIEKKYYGISKKATQKESTNVNFINENKKETSLDEVVSNYKGKVLYIDFWASWCAPCRAAMPSSRKLHETYKNENIEFIYVSIDKNFDAWTKAYKKEFISGDNNFLATNYPEATLYKEILLKSIPRYLIYDKNGKLVNDNAPSPDSQEIITELKKYL</sequence>
<dbReference type="SUPFAM" id="SSF52833">
    <property type="entry name" value="Thioredoxin-like"/>
    <property type="match status" value="1"/>
</dbReference>
<keyword evidence="2" id="KW-0201">Cytochrome c-type biogenesis</keyword>
<dbReference type="PANTHER" id="PTHR42852">
    <property type="entry name" value="THIOL:DISULFIDE INTERCHANGE PROTEIN DSBE"/>
    <property type="match status" value="1"/>
</dbReference>
<keyword evidence="7" id="KW-1185">Reference proteome</keyword>
<dbReference type="Gene3D" id="3.40.30.10">
    <property type="entry name" value="Glutaredoxin"/>
    <property type="match status" value="1"/>
</dbReference>
<comment type="subcellular location">
    <subcellularLocation>
        <location evidence="1">Cell envelope</location>
    </subcellularLocation>
</comment>
<dbReference type="InterPro" id="IPR013766">
    <property type="entry name" value="Thioredoxin_domain"/>
</dbReference>
<evidence type="ECO:0000259" key="5">
    <source>
        <dbReference type="PROSITE" id="PS51352"/>
    </source>
</evidence>
<proteinExistence type="predicted"/>
<dbReference type="InterPro" id="IPR050553">
    <property type="entry name" value="Thioredoxin_ResA/DsbE_sf"/>
</dbReference>
<dbReference type="CDD" id="cd02966">
    <property type="entry name" value="TlpA_like_family"/>
    <property type="match status" value="1"/>
</dbReference>
<dbReference type="InterPro" id="IPR036249">
    <property type="entry name" value="Thioredoxin-like_sf"/>
</dbReference>
<name>A0ABY4HM02_9FLAO</name>
<evidence type="ECO:0000256" key="1">
    <source>
        <dbReference type="ARBA" id="ARBA00004196"/>
    </source>
</evidence>
<evidence type="ECO:0000256" key="4">
    <source>
        <dbReference type="ARBA" id="ARBA00023284"/>
    </source>
</evidence>